<accession>A0A4Q1ATN2</accession>
<name>A0A4Q1ATN2_9BACT</name>
<dbReference type="RefSeq" id="WP_129062290.1">
    <property type="nucleotide sequence ID" value="NZ_NXIE01000005.1"/>
</dbReference>
<dbReference type="AlphaFoldDB" id="A0A4Q1ATN2"/>
<gene>
    <name evidence="1" type="ORF">CP965_11690</name>
</gene>
<dbReference type="OrthoDB" id="5343880at2"/>
<sequence>MDFNKLDKNTKQELHSLFTEYSEIVGGQNSFLKMIEEIRDIKPSPLLNKSGAFHTSKIKVSLSKSIYKETFSTLFDAIRREEKTSDMLDGIEPKKYKETMNMMKTLKSVIINFEVKNEEGKSFSFPILDTSEEKKTKVTFSFKAIFFYNLNEAKKVLNYNE</sequence>
<evidence type="ECO:0000313" key="1">
    <source>
        <dbReference type="EMBL" id="RXK11837.1"/>
    </source>
</evidence>
<proteinExistence type="predicted"/>
<reference evidence="1 2" key="1">
    <citation type="submission" date="2017-09" db="EMBL/GenBank/DDBJ databases">
        <title>Genomics of the genus Arcobacter.</title>
        <authorList>
            <person name="Perez-Cataluna A."/>
            <person name="Figueras M.J."/>
            <person name="Salas-Masso N."/>
        </authorList>
    </citation>
    <scope>NUCLEOTIDE SEQUENCE [LARGE SCALE GENOMIC DNA]</scope>
    <source>
        <strain evidence="1 2">F156-34</strain>
    </source>
</reference>
<protein>
    <submittedName>
        <fullName evidence="1">Uncharacterized protein</fullName>
    </submittedName>
</protein>
<comment type="caution">
    <text evidence="1">The sequence shown here is derived from an EMBL/GenBank/DDBJ whole genome shotgun (WGS) entry which is preliminary data.</text>
</comment>
<dbReference type="Proteomes" id="UP000289718">
    <property type="component" value="Unassembled WGS sequence"/>
</dbReference>
<dbReference type="EMBL" id="NXIE01000005">
    <property type="protein sequence ID" value="RXK11837.1"/>
    <property type="molecule type" value="Genomic_DNA"/>
</dbReference>
<keyword evidence="2" id="KW-1185">Reference proteome</keyword>
<evidence type="ECO:0000313" key="2">
    <source>
        <dbReference type="Proteomes" id="UP000289718"/>
    </source>
</evidence>
<organism evidence="1 2">
    <name type="scientific">Halarcobacter mediterraneus</name>
    <dbReference type="NCBI Taxonomy" id="2023153"/>
    <lineage>
        <taxon>Bacteria</taxon>
        <taxon>Pseudomonadati</taxon>
        <taxon>Campylobacterota</taxon>
        <taxon>Epsilonproteobacteria</taxon>
        <taxon>Campylobacterales</taxon>
        <taxon>Arcobacteraceae</taxon>
        <taxon>Halarcobacter</taxon>
    </lineage>
</organism>